<evidence type="ECO:0000313" key="1">
    <source>
        <dbReference type="EMBL" id="QNU67370.1"/>
    </source>
</evidence>
<organism evidence="1 2">
    <name type="scientific">Ruminiclostridium herbifermentans</name>
    <dbReference type="NCBI Taxonomy" id="2488810"/>
    <lineage>
        <taxon>Bacteria</taxon>
        <taxon>Bacillati</taxon>
        <taxon>Bacillota</taxon>
        <taxon>Clostridia</taxon>
        <taxon>Eubacteriales</taxon>
        <taxon>Oscillospiraceae</taxon>
        <taxon>Ruminiclostridium</taxon>
    </lineage>
</organism>
<dbReference type="RefSeq" id="WP_137697713.1">
    <property type="nucleotide sequence ID" value="NZ_CP061336.1"/>
</dbReference>
<proteinExistence type="predicted"/>
<sequence>MLATAEVIEKIDEINPQEIAMKIKELKKDERFTRYVGSASSNPTSITNKVKIAKEVLYNIGQDRVNEE</sequence>
<name>A0A4V6ENR9_9FIRM</name>
<accession>A0A4V6ENR9</accession>
<dbReference type="EMBL" id="CP061336">
    <property type="protein sequence ID" value="QNU67370.1"/>
    <property type="molecule type" value="Genomic_DNA"/>
</dbReference>
<dbReference type="Proteomes" id="UP000306409">
    <property type="component" value="Chromosome"/>
</dbReference>
<dbReference type="AlphaFoldDB" id="A0A4V6ENR9"/>
<gene>
    <name evidence="1" type="ORF">EHE19_002175</name>
</gene>
<dbReference type="KEGG" id="rher:EHE19_002175"/>
<reference evidence="1 2" key="1">
    <citation type="submission" date="2020-09" db="EMBL/GenBank/DDBJ databases">
        <title>Characterization and genome sequencing of Ruminiclostridium sp. nov. MA18.</title>
        <authorList>
            <person name="Rettenmaier R."/>
            <person name="Kowollik M.-L."/>
            <person name="Liebl W."/>
            <person name="Zverlov V."/>
        </authorList>
    </citation>
    <scope>NUCLEOTIDE SEQUENCE [LARGE SCALE GENOMIC DNA]</scope>
    <source>
        <strain evidence="1 2">MA18</strain>
    </source>
</reference>
<evidence type="ECO:0000313" key="2">
    <source>
        <dbReference type="Proteomes" id="UP000306409"/>
    </source>
</evidence>
<protein>
    <submittedName>
        <fullName evidence="1">Uncharacterized protein</fullName>
    </submittedName>
</protein>
<keyword evidence="2" id="KW-1185">Reference proteome</keyword>
<dbReference type="OrthoDB" id="9770340at2"/>